<accession>A0A1H6RGA3</accession>
<dbReference type="FunFam" id="3.40.50.12780:FF:000003">
    <property type="entry name" value="Long-chain-fatty-acid--CoA ligase FadD"/>
    <property type="match status" value="1"/>
</dbReference>
<dbReference type="InterPro" id="IPR050237">
    <property type="entry name" value="ATP-dep_AMP-bd_enzyme"/>
</dbReference>
<keyword evidence="9" id="KW-0460">Magnesium</keyword>
<keyword evidence="7" id="KW-0276">Fatty acid metabolism</keyword>
<evidence type="ECO:0000256" key="2">
    <source>
        <dbReference type="ARBA" id="ARBA00004170"/>
    </source>
</evidence>
<dbReference type="Pfam" id="PF13193">
    <property type="entry name" value="AMP-binding_C"/>
    <property type="match status" value="1"/>
</dbReference>
<dbReference type="Pfam" id="PF00501">
    <property type="entry name" value="AMP-binding"/>
    <property type="match status" value="1"/>
</dbReference>
<proteinExistence type="inferred from homology"/>
<protein>
    <recommendedName>
        <fullName evidence="13">Long-chain-fatty-acid--CoA ligase</fullName>
        <ecNumber evidence="12">6.2.1.3</ecNumber>
    </recommendedName>
    <alternativeName>
        <fullName evidence="14">Long-chain acyl-CoA synthetase</fullName>
    </alternativeName>
</protein>
<evidence type="ECO:0000256" key="8">
    <source>
        <dbReference type="ARBA" id="ARBA00022840"/>
    </source>
</evidence>
<comment type="similarity">
    <text evidence="4">Belongs to the ATP-dependent AMP-binding enzyme family.</text>
</comment>
<dbReference type="Proteomes" id="UP000242999">
    <property type="component" value="Unassembled WGS sequence"/>
</dbReference>
<name>A0A1H6RGA3_9GAMM</name>
<dbReference type="PROSITE" id="PS00455">
    <property type="entry name" value="AMP_BINDING"/>
    <property type="match status" value="1"/>
</dbReference>
<evidence type="ECO:0000256" key="13">
    <source>
        <dbReference type="ARBA" id="ARBA00039545"/>
    </source>
</evidence>
<evidence type="ECO:0000256" key="6">
    <source>
        <dbReference type="ARBA" id="ARBA00022741"/>
    </source>
</evidence>
<evidence type="ECO:0000259" key="16">
    <source>
        <dbReference type="Pfam" id="PF13193"/>
    </source>
</evidence>
<comment type="cofactor">
    <cofactor evidence="1">
        <name>Mg(2+)</name>
        <dbReference type="ChEBI" id="CHEBI:18420"/>
    </cofactor>
</comment>
<gene>
    <name evidence="17" type="ORF">SAMN05421831_10437</name>
</gene>
<reference evidence="18" key="1">
    <citation type="submission" date="2016-10" db="EMBL/GenBank/DDBJ databases">
        <authorList>
            <person name="Varghese N."/>
            <person name="Submissions S."/>
        </authorList>
    </citation>
    <scope>NUCLEOTIDE SEQUENCE [LARGE SCALE GENOMIC DNA]</scope>
    <source>
        <strain evidence="18">DSM 7165</strain>
    </source>
</reference>
<sequence>MNSLLSDAHLTASETLDFTPYTSVLDVFDRACQRFPQQPAFTCLGHTLTYQALEAYSRAFAAYLQFETDLDPGDRIAIQLPNCLQYPIVVFGALRAGLVVVNTNPLYTEREMQHQFDDSGAKALVVLANMAHLVQKILPATNIKHIIITEIADLHPWWQGYALNAAVKYLKKQVPAYHLPQAVRLKHALAVGKRHQVHPLTFQLDQLAVLQYTGGTTGVAKGAMLTHANLVANMLQARAVITQILEEGQETVIAPLPMYHIYTFTVNCMVLVDLGNHSVLIPNPRDIPAFIRTLKKIRFSGFVGLNTLFVALLNQASFREVDFSALKLTISGGMALTHATAEEWQALTGCAIAEGYGMTETAPIVTFNPPNAIQTGSIGRPVPATEVKIIDSTGHKIPKGVPGELCVRGPQVMQGYWNRPQETQAILDQEHWLHTGDIAILQEDGFLRIVDRKKDMINVSGFNVYPNEIEDVVTEHPDIIEAAAIGVLDAKSGEAIKIFVVARNPHLNVEDVRTYCREHLTAYKVPKFVEFRNELPKSVVGKILRRQLRDEERSKRAQ</sequence>
<evidence type="ECO:0000256" key="5">
    <source>
        <dbReference type="ARBA" id="ARBA00022598"/>
    </source>
</evidence>
<dbReference type="GO" id="GO:0005524">
    <property type="term" value="F:ATP binding"/>
    <property type="evidence" value="ECO:0007669"/>
    <property type="project" value="UniProtKB-KW"/>
</dbReference>
<dbReference type="PANTHER" id="PTHR43767">
    <property type="entry name" value="LONG-CHAIN-FATTY-ACID--COA LIGASE"/>
    <property type="match status" value="1"/>
</dbReference>
<evidence type="ECO:0000256" key="9">
    <source>
        <dbReference type="ARBA" id="ARBA00022842"/>
    </source>
</evidence>
<evidence type="ECO:0000256" key="4">
    <source>
        <dbReference type="ARBA" id="ARBA00006432"/>
    </source>
</evidence>
<dbReference type="SUPFAM" id="SSF56801">
    <property type="entry name" value="Acetyl-CoA synthetase-like"/>
    <property type="match status" value="1"/>
</dbReference>
<feature type="domain" description="AMP-dependent synthetase/ligase" evidence="15">
    <location>
        <begin position="28"/>
        <end position="417"/>
    </location>
</feature>
<dbReference type="Gene3D" id="2.30.38.10">
    <property type="entry name" value="Luciferase, Domain 3"/>
    <property type="match status" value="1"/>
</dbReference>
<organism evidence="17 18">
    <name type="scientific">Allopseudospirillum japonicum</name>
    <dbReference type="NCBI Taxonomy" id="64971"/>
    <lineage>
        <taxon>Bacteria</taxon>
        <taxon>Pseudomonadati</taxon>
        <taxon>Pseudomonadota</taxon>
        <taxon>Gammaproteobacteria</taxon>
        <taxon>Oceanospirillales</taxon>
        <taxon>Oceanospirillaceae</taxon>
        <taxon>Allopseudospirillum</taxon>
    </lineage>
</organism>
<dbReference type="FunFam" id="3.30.300.30:FF:000006">
    <property type="entry name" value="Long-chain-fatty-acid--CoA ligase FadD"/>
    <property type="match status" value="1"/>
</dbReference>
<dbReference type="CDD" id="cd05936">
    <property type="entry name" value="FC-FACS_FadD_like"/>
    <property type="match status" value="1"/>
</dbReference>
<evidence type="ECO:0000256" key="3">
    <source>
        <dbReference type="ARBA" id="ARBA00005005"/>
    </source>
</evidence>
<evidence type="ECO:0000256" key="12">
    <source>
        <dbReference type="ARBA" id="ARBA00026121"/>
    </source>
</evidence>
<keyword evidence="11" id="KW-0472">Membrane</keyword>
<dbReference type="GO" id="GO:0016020">
    <property type="term" value="C:membrane"/>
    <property type="evidence" value="ECO:0007669"/>
    <property type="project" value="UniProtKB-SubCell"/>
</dbReference>
<dbReference type="InterPro" id="IPR045851">
    <property type="entry name" value="AMP-bd_C_sf"/>
</dbReference>
<dbReference type="GO" id="GO:0004467">
    <property type="term" value="F:long-chain fatty acid-CoA ligase activity"/>
    <property type="evidence" value="ECO:0007669"/>
    <property type="project" value="UniProtKB-EC"/>
</dbReference>
<keyword evidence="10" id="KW-0443">Lipid metabolism</keyword>
<dbReference type="InterPro" id="IPR000873">
    <property type="entry name" value="AMP-dep_synth/lig_dom"/>
</dbReference>
<keyword evidence="8" id="KW-0067">ATP-binding</keyword>
<keyword evidence="6" id="KW-0547">Nucleotide-binding</keyword>
<dbReference type="STRING" id="64971.SAMN05421831_10437"/>
<dbReference type="OrthoDB" id="9761989at2"/>
<evidence type="ECO:0000256" key="1">
    <source>
        <dbReference type="ARBA" id="ARBA00001946"/>
    </source>
</evidence>
<feature type="domain" description="AMP-binding enzyme C-terminal" evidence="16">
    <location>
        <begin position="468"/>
        <end position="542"/>
    </location>
</feature>
<dbReference type="NCBIfam" id="NF004229">
    <property type="entry name" value="PRK05677.1"/>
    <property type="match status" value="1"/>
</dbReference>
<comment type="pathway">
    <text evidence="3">Lipid metabolism; fatty acid beta-oxidation.</text>
</comment>
<dbReference type="InterPro" id="IPR020845">
    <property type="entry name" value="AMP-binding_CS"/>
</dbReference>
<dbReference type="EMBL" id="FNYH01000004">
    <property type="protein sequence ID" value="SEI54763.1"/>
    <property type="molecule type" value="Genomic_DNA"/>
</dbReference>
<evidence type="ECO:0000256" key="11">
    <source>
        <dbReference type="ARBA" id="ARBA00023136"/>
    </source>
</evidence>
<dbReference type="AlphaFoldDB" id="A0A1H6RGA3"/>
<comment type="subcellular location">
    <subcellularLocation>
        <location evidence="2">Membrane</location>
        <topology evidence="2">Peripheral membrane protein</topology>
    </subcellularLocation>
</comment>
<dbReference type="RefSeq" id="WP_093308915.1">
    <property type="nucleotide sequence ID" value="NZ_FNYH01000004.1"/>
</dbReference>
<dbReference type="SMR" id="A0A1H6RGA3"/>
<evidence type="ECO:0000313" key="18">
    <source>
        <dbReference type="Proteomes" id="UP000242999"/>
    </source>
</evidence>
<evidence type="ECO:0000259" key="15">
    <source>
        <dbReference type="Pfam" id="PF00501"/>
    </source>
</evidence>
<evidence type="ECO:0000256" key="7">
    <source>
        <dbReference type="ARBA" id="ARBA00022832"/>
    </source>
</evidence>
<dbReference type="Gene3D" id="3.30.300.30">
    <property type="match status" value="1"/>
</dbReference>
<evidence type="ECO:0000256" key="10">
    <source>
        <dbReference type="ARBA" id="ARBA00023098"/>
    </source>
</evidence>
<keyword evidence="18" id="KW-1185">Reference proteome</keyword>
<dbReference type="Gene3D" id="3.40.50.980">
    <property type="match status" value="2"/>
</dbReference>
<keyword evidence="5" id="KW-0436">Ligase</keyword>
<dbReference type="EC" id="6.2.1.3" evidence="12"/>
<evidence type="ECO:0000256" key="14">
    <source>
        <dbReference type="ARBA" id="ARBA00042773"/>
    </source>
</evidence>
<dbReference type="PANTHER" id="PTHR43767:SF8">
    <property type="entry name" value="LONG-CHAIN-FATTY-ACID--COA LIGASE"/>
    <property type="match status" value="1"/>
</dbReference>
<evidence type="ECO:0000313" key="17">
    <source>
        <dbReference type="EMBL" id="SEI54763.1"/>
    </source>
</evidence>
<dbReference type="InterPro" id="IPR025110">
    <property type="entry name" value="AMP-bd_C"/>
</dbReference>